<dbReference type="PROSITE" id="PS50935">
    <property type="entry name" value="SSB"/>
    <property type="match status" value="1"/>
</dbReference>
<accession>A0A6N2TU79</accession>
<dbReference type="InterPro" id="IPR012340">
    <property type="entry name" value="NA-bd_OB-fold"/>
</dbReference>
<evidence type="ECO:0000256" key="2">
    <source>
        <dbReference type="PIRNR" id="PIRNR002070"/>
    </source>
</evidence>
<dbReference type="SUPFAM" id="SSF50249">
    <property type="entry name" value="Nucleic acid-binding proteins"/>
    <property type="match status" value="1"/>
</dbReference>
<evidence type="ECO:0000313" key="3">
    <source>
        <dbReference type="EMBL" id="VYT09474.1"/>
    </source>
</evidence>
<dbReference type="InterPro" id="IPR000424">
    <property type="entry name" value="Primosome_PriB/ssb"/>
</dbReference>
<gene>
    <name evidence="3" type="ORF">BCLFYP20_02236</name>
</gene>
<dbReference type="GO" id="GO:0006260">
    <property type="term" value="P:DNA replication"/>
    <property type="evidence" value="ECO:0007669"/>
    <property type="project" value="InterPro"/>
</dbReference>
<dbReference type="Pfam" id="PF00436">
    <property type="entry name" value="SSB"/>
    <property type="match status" value="1"/>
</dbReference>
<dbReference type="PIRSF" id="PIRSF002070">
    <property type="entry name" value="SSB"/>
    <property type="match status" value="1"/>
</dbReference>
<dbReference type="Gene3D" id="2.40.50.140">
    <property type="entry name" value="Nucleic acid-binding proteins"/>
    <property type="match status" value="1"/>
</dbReference>
<reference evidence="3" key="1">
    <citation type="submission" date="2019-11" db="EMBL/GenBank/DDBJ databases">
        <authorList>
            <person name="Feng L."/>
        </authorList>
    </citation>
    <scope>NUCLEOTIDE SEQUENCE</scope>
    <source>
        <strain evidence="3">BcaccaeLFYP20</strain>
    </source>
</reference>
<keyword evidence="1 2" id="KW-0238">DNA-binding</keyword>
<dbReference type="AlphaFoldDB" id="A0A6N2TU79"/>
<proteinExistence type="predicted"/>
<evidence type="ECO:0000256" key="1">
    <source>
        <dbReference type="ARBA" id="ARBA00023125"/>
    </source>
</evidence>
<dbReference type="GO" id="GO:0003697">
    <property type="term" value="F:single-stranded DNA binding"/>
    <property type="evidence" value="ECO:0007669"/>
    <property type="project" value="InterPro"/>
</dbReference>
<protein>
    <recommendedName>
        <fullName evidence="2">Single-stranded DNA-binding protein</fullName>
    </recommendedName>
</protein>
<dbReference type="InterPro" id="IPR011344">
    <property type="entry name" value="ssDNA-bd"/>
</dbReference>
<sequence>MFTGQIIGYVGADARQNKNGKGFNFHVSTKYKNVNNEEQTLWVCCFVNYESKVFEYLKKGTQVYVCGDVYADVFQKDDGSHIPSVSLTVSRIELLGKAEKKENGDGTATGQPQ</sequence>
<dbReference type="EMBL" id="CACRTB010000010">
    <property type="protein sequence ID" value="VYT09474.1"/>
    <property type="molecule type" value="Genomic_DNA"/>
</dbReference>
<organism evidence="3">
    <name type="scientific">Bacteroides caccae</name>
    <dbReference type="NCBI Taxonomy" id="47678"/>
    <lineage>
        <taxon>Bacteria</taxon>
        <taxon>Pseudomonadati</taxon>
        <taxon>Bacteroidota</taxon>
        <taxon>Bacteroidia</taxon>
        <taxon>Bacteroidales</taxon>
        <taxon>Bacteroidaceae</taxon>
        <taxon>Bacteroides</taxon>
    </lineage>
</organism>
<name>A0A6N2TU79_9BACE</name>